<dbReference type="PANTHER" id="PTHR12841:SF6">
    <property type="entry name" value="PROTEIN UNC-50 HOMOLOG"/>
    <property type="match status" value="1"/>
</dbReference>
<evidence type="ECO:0000313" key="9">
    <source>
        <dbReference type="Proteomes" id="UP000256964"/>
    </source>
</evidence>
<evidence type="ECO:0000256" key="3">
    <source>
        <dbReference type="ARBA" id="ARBA00022692"/>
    </source>
</evidence>
<evidence type="ECO:0000256" key="1">
    <source>
        <dbReference type="ARBA" id="ARBA00004141"/>
    </source>
</evidence>
<feature type="region of interest" description="Disordered" evidence="6">
    <location>
        <begin position="1"/>
        <end position="23"/>
    </location>
</feature>
<feature type="transmembrane region" description="Helical" evidence="7">
    <location>
        <begin position="163"/>
        <end position="183"/>
    </location>
</feature>
<keyword evidence="4 7" id="KW-1133">Transmembrane helix</keyword>
<evidence type="ECO:0000256" key="2">
    <source>
        <dbReference type="ARBA" id="ARBA00006293"/>
    </source>
</evidence>
<dbReference type="PANTHER" id="PTHR12841">
    <property type="entry name" value="PROTEIN UNC-50 HOMOLOG"/>
    <property type="match status" value="1"/>
</dbReference>
<keyword evidence="9" id="KW-1185">Reference proteome</keyword>
<comment type="similarity">
    <text evidence="2">Belongs to the unc-50 family.</text>
</comment>
<protein>
    <submittedName>
        <fullName evidence="8">UNC-50-like protein</fullName>
    </submittedName>
</protein>
<dbReference type="InterPro" id="IPR007881">
    <property type="entry name" value="UNC-50"/>
</dbReference>
<comment type="subcellular location">
    <subcellularLocation>
        <location evidence="1">Membrane</location>
        <topology evidence="1">Multi-pass membrane protein</topology>
    </subcellularLocation>
</comment>
<dbReference type="GO" id="GO:0000139">
    <property type="term" value="C:Golgi membrane"/>
    <property type="evidence" value="ECO:0007669"/>
    <property type="project" value="TreeGrafter"/>
</dbReference>
<evidence type="ECO:0000256" key="5">
    <source>
        <dbReference type="ARBA" id="ARBA00023136"/>
    </source>
</evidence>
<organism evidence="8 9">
    <name type="scientific">Lentinus brumalis</name>
    <dbReference type="NCBI Taxonomy" id="2498619"/>
    <lineage>
        <taxon>Eukaryota</taxon>
        <taxon>Fungi</taxon>
        <taxon>Dikarya</taxon>
        <taxon>Basidiomycota</taxon>
        <taxon>Agaricomycotina</taxon>
        <taxon>Agaricomycetes</taxon>
        <taxon>Polyporales</taxon>
        <taxon>Polyporaceae</taxon>
        <taxon>Lentinus</taxon>
    </lineage>
</organism>
<feature type="transmembrane region" description="Helical" evidence="7">
    <location>
        <begin position="224"/>
        <end position="245"/>
    </location>
</feature>
<dbReference type="AlphaFoldDB" id="A0A371D0Y7"/>
<keyword evidence="5 7" id="KW-0472">Membrane</keyword>
<sequence>MDSILPVTSPTPDNGGQYRTSSGSSRIPMIFRRLHRFHQMDFEQAAWQLTYLCLAPKRVYRNVYFHKQTKNTWARDDPAILILIAACLCVSAVAWSVVYSYNIWEAIELAFLMIFRDYLLVGAVIATILWFFSNRVLLSPPSHSTPGDAKVEWAFAFDVHTNAFFPFYLTLYLAQLFLVPIVLKNNWICLFVSNTLYLAGFAQYIYGVYLGLNTLPFLVRTELLLAPLLPLFMGYILSLLGFNVAKHVLPLYFGS</sequence>
<proteinExistence type="inferred from homology"/>
<dbReference type="Pfam" id="PF05216">
    <property type="entry name" value="UNC-50"/>
    <property type="match status" value="1"/>
</dbReference>
<feature type="transmembrane region" description="Helical" evidence="7">
    <location>
        <begin position="110"/>
        <end position="132"/>
    </location>
</feature>
<evidence type="ECO:0000256" key="7">
    <source>
        <dbReference type="SAM" id="Phobius"/>
    </source>
</evidence>
<evidence type="ECO:0000256" key="4">
    <source>
        <dbReference type="ARBA" id="ARBA00022989"/>
    </source>
</evidence>
<accession>A0A371D0Y7</accession>
<feature type="transmembrane region" description="Helical" evidence="7">
    <location>
        <begin position="79"/>
        <end position="98"/>
    </location>
</feature>
<evidence type="ECO:0000313" key="8">
    <source>
        <dbReference type="EMBL" id="RDX46197.1"/>
    </source>
</evidence>
<feature type="transmembrane region" description="Helical" evidence="7">
    <location>
        <begin position="195"/>
        <end position="212"/>
    </location>
</feature>
<dbReference type="EMBL" id="KZ857430">
    <property type="protein sequence ID" value="RDX46197.1"/>
    <property type="molecule type" value="Genomic_DNA"/>
</dbReference>
<evidence type="ECO:0000256" key="6">
    <source>
        <dbReference type="SAM" id="MobiDB-lite"/>
    </source>
</evidence>
<gene>
    <name evidence="8" type="ORF">OH76DRAFT_1443671</name>
</gene>
<dbReference type="OrthoDB" id="10027013at2759"/>
<name>A0A371D0Y7_9APHY</name>
<keyword evidence="3 7" id="KW-0812">Transmembrane</keyword>
<dbReference type="Proteomes" id="UP000256964">
    <property type="component" value="Unassembled WGS sequence"/>
</dbReference>
<dbReference type="STRING" id="139420.A0A371D0Y7"/>
<reference evidence="8 9" key="1">
    <citation type="journal article" date="2018" name="Biotechnol. Biofuels">
        <title>Integrative visual omics of the white-rot fungus Polyporus brumalis exposes the biotechnological potential of its oxidative enzymes for delignifying raw plant biomass.</title>
        <authorList>
            <person name="Miyauchi S."/>
            <person name="Rancon A."/>
            <person name="Drula E."/>
            <person name="Hage H."/>
            <person name="Chaduli D."/>
            <person name="Favel A."/>
            <person name="Grisel S."/>
            <person name="Henrissat B."/>
            <person name="Herpoel-Gimbert I."/>
            <person name="Ruiz-Duenas F.J."/>
            <person name="Chevret D."/>
            <person name="Hainaut M."/>
            <person name="Lin J."/>
            <person name="Wang M."/>
            <person name="Pangilinan J."/>
            <person name="Lipzen A."/>
            <person name="Lesage-Meessen L."/>
            <person name="Navarro D."/>
            <person name="Riley R."/>
            <person name="Grigoriev I.V."/>
            <person name="Zhou S."/>
            <person name="Raouche S."/>
            <person name="Rosso M.N."/>
        </authorList>
    </citation>
    <scope>NUCLEOTIDE SEQUENCE [LARGE SCALE GENOMIC DNA]</scope>
    <source>
        <strain evidence="8 9">BRFM 1820</strain>
    </source>
</reference>